<comment type="cofactor">
    <cofactor evidence="3">
        <name>Zn(2+)</name>
        <dbReference type="ChEBI" id="CHEBI:29105"/>
    </cofactor>
    <text evidence="3">Binds 1 zinc ion.</text>
</comment>
<dbReference type="RefSeq" id="WP_207415099.1">
    <property type="nucleotide sequence ID" value="NZ_CP061177.1"/>
</dbReference>
<organism evidence="4 5">
    <name type="scientific">Roseomonas haemaphysalidis</name>
    <dbReference type="NCBI Taxonomy" id="2768162"/>
    <lineage>
        <taxon>Bacteria</taxon>
        <taxon>Pseudomonadati</taxon>
        <taxon>Pseudomonadota</taxon>
        <taxon>Alphaproteobacteria</taxon>
        <taxon>Acetobacterales</taxon>
        <taxon>Roseomonadaceae</taxon>
        <taxon>Roseomonas</taxon>
    </lineage>
</organism>
<dbReference type="SUPFAM" id="SSF57716">
    <property type="entry name" value="Glucocorticoid receptor-like (DNA-binding domain)"/>
    <property type="match status" value="1"/>
</dbReference>
<evidence type="ECO:0000256" key="1">
    <source>
        <dbReference type="ARBA" id="ARBA00022723"/>
    </source>
</evidence>
<dbReference type="PANTHER" id="PTHR36150">
    <property type="entry name" value="DNA GYRASE INHIBITOR YACG"/>
    <property type="match status" value="1"/>
</dbReference>
<keyword evidence="2 3" id="KW-0862">Zinc</keyword>
<evidence type="ECO:0000313" key="5">
    <source>
        <dbReference type="Proteomes" id="UP001518989"/>
    </source>
</evidence>
<comment type="subunit">
    <text evidence="3">Interacts with GyrB.</text>
</comment>
<protein>
    <recommendedName>
        <fullName evidence="3">DNA gyrase inhibitor YacG</fullName>
    </recommendedName>
</protein>
<feature type="binding site" evidence="3">
    <location>
        <position position="12"/>
    </location>
    <ligand>
        <name>Zn(2+)</name>
        <dbReference type="ChEBI" id="CHEBI:29105"/>
    </ligand>
</feature>
<gene>
    <name evidence="3 4" type="primary">yacG</name>
    <name evidence="4" type="ORF">IAI61_01510</name>
</gene>
<comment type="caution">
    <text evidence="4">The sequence shown here is derived from an EMBL/GenBank/DDBJ whole genome shotgun (WGS) entry which is preliminary data.</text>
</comment>
<comment type="function">
    <text evidence="3">Inhibits all the catalytic activities of DNA gyrase by preventing its interaction with DNA. Acts by binding directly to the C-terminal domain of GyrB, which probably disrupts DNA binding by the gyrase.</text>
</comment>
<dbReference type="HAMAP" id="MF_00649">
    <property type="entry name" value="DNA_gyrase_inhibitor_YacG"/>
    <property type="match status" value="1"/>
</dbReference>
<feature type="binding site" evidence="3">
    <location>
        <position position="9"/>
    </location>
    <ligand>
        <name>Zn(2+)</name>
        <dbReference type="ChEBI" id="CHEBI:29105"/>
    </ligand>
</feature>
<dbReference type="Pfam" id="PF03884">
    <property type="entry name" value="YacG"/>
    <property type="match status" value="1"/>
</dbReference>
<dbReference type="InterPro" id="IPR005584">
    <property type="entry name" value="DNA_gyrase_inhibitor_YacG"/>
</dbReference>
<accession>A0ABS3KL62</accession>
<evidence type="ECO:0000313" key="4">
    <source>
        <dbReference type="EMBL" id="MBO1077690.1"/>
    </source>
</evidence>
<dbReference type="EMBL" id="JACTNG010000001">
    <property type="protein sequence ID" value="MBO1077690.1"/>
    <property type="molecule type" value="Genomic_DNA"/>
</dbReference>
<dbReference type="Gene3D" id="3.30.50.10">
    <property type="entry name" value="Erythroid Transcription Factor GATA-1, subunit A"/>
    <property type="match status" value="1"/>
</dbReference>
<sequence>MATKTGPKCPICGKPAVPEHRPFCSARCRQVDLGRWLSGDYVIPGAPVPEEDDKEN</sequence>
<evidence type="ECO:0000256" key="2">
    <source>
        <dbReference type="ARBA" id="ARBA00022833"/>
    </source>
</evidence>
<keyword evidence="5" id="KW-1185">Reference proteome</keyword>
<dbReference type="InterPro" id="IPR013088">
    <property type="entry name" value="Znf_NHR/GATA"/>
</dbReference>
<evidence type="ECO:0000256" key="3">
    <source>
        <dbReference type="HAMAP-Rule" id="MF_00649"/>
    </source>
</evidence>
<proteinExistence type="inferred from homology"/>
<keyword evidence="1 3" id="KW-0479">Metal-binding</keyword>
<dbReference type="NCBIfam" id="NF002362">
    <property type="entry name" value="PRK01343.1"/>
    <property type="match status" value="1"/>
</dbReference>
<name>A0ABS3KL62_9PROT</name>
<comment type="similarity">
    <text evidence="3">Belongs to the DNA gyrase inhibitor YacG family.</text>
</comment>
<feature type="binding site" evidence="3">
    <location>
        <position position="24"/>
    </location>
    <ligand>
        <name>Zn(2+)</name>
        <dbReference type="ChEBI" id="CHEBI:29105"/>
    </ligand>
</feature>
<dbReference type="Proteomes" id="UP001518989">
    <property type="component" value="Unassembled WGS sequence"/>
</dbReference>
<feature type="binding site" evidence="3">
    <location>
        <position position="28"/>
    </location>
    <ligand>
        <name>Zn(2+)</name>
        <dbReference type="ChEBI" id="CHEBI:29105"/>
    </ligand>
</feature>
<reference evidence="4 5" key="1">
    <citation type="submission" date="2020-09" db="EMBL/GenBank/DDBJ databases">
        <title>Roseomonas.</title>
        <authorList>
            <person name="Zhu W."/>
        </authorList>
    </citation>
    <scope>NUCLEOTIDE SEQUENCE [LARGE SCALE GENOMIC DNA]</scope>
    <source>
        <strain evidence="4 5">573</strain>
    </source>
</reference>
<dbReference type="PANTHER" id="PTHR36150:SF1">
    <property type="entry name" value="DNA GYRASE INHIBITOR YACG"/>
    <property type="match status" value="1"/>
</dbReference>